<dbReference type="GO" id="GO:0004731">
    <property type="term" value="F:purine-nucleoside phosphorylase activity"/>
    <property type="evidence" value="ECO:0007669"/>
    <property type="project" value="UniProtKB-EC"/>
</dbReference>
<proteinExistence type="inferred from homology"/>
<feature type="binding site" evidence="8">
    <location>
        <position position="195"/>
    </location>
    <ligand>
        <name>a purine D-ribonucleoside</name>
        <dbReference type="ChEBI" id="CHEBI:142355"/>
    </ligand>
</feature>
<feature type="domain" description="Nucleoside phosphorylase" evidence="9">
    <location>
        <begin position="34"/>
        <end position="271"/>
    </location>
</feature>
<dbReference type="CDD" id="cd09009">
    <property type="entry name" value="PNP-EcPNPII_like"/>
    <property type="match status" value="1"/>
</dbReference>
<dbReference type="InterPro" id="IPR035994">
    <property type="entry name" value="Nucleoside_phosphorylase_sf"/>
</dbReference>
<dbReference type="NCBIfam" id="NF006054">
    <property type="entry name" value="PRK08202.1"/>
    <property type="match status" value="1"/>
</dbReference>
<feature type="binding site" evidence="8">
    <location>
        <position position="74"/>
    </location>
    <ligand>
        <name>phosphate</name>
        <dbReference type="ChEBI" id="CHEBI:43474"/>
    </ligand>
</feature>
<dbReference type="PIRSF" id="PIRSF000477">
    <property type="entry name" value="PurNPase"/>
    <property type="match status" value="1"/>
</dbReference>
<dbReference type="NCBIfam" id="TIGR01697">
    <property type="entry name" value="PNPH-PUNA-XAPA"/>
    <property type="match status" value="1"/>
</dbReference>
<evidence type="ECO:0000256" key="4">
    <source>
        <dbReference type="ARBA" id="ARBA00022676"/>
    </source>
</evidence>
<keyword evidence="11" id="KW-1185">Reference proteome</keyword>
<dbReference type="EMBL" id="BMMW01000001">
    <property type="protein sequence ID" value="GGK34247.1"/>
    <property type="molecule type" value="Genomic_DNA"/>
</dbReference>
<name>A0A917Q7Y3_9NOCA</name>
<comment type="pathway">
    <text evidence="2 7">Purine metabolism; purine nucleoside salvage.</text>
</comment>
<dbReference type="AlphaFoldDB" id="A0A917Q7Y3"/>
<dbReference type="Pfam" id="PF01048">
    <property type="entry name" value="PNP_UDP_1"/>
    <property type="match status" value="1"/>
</dbReference>
<feature type="binding site" evidence="8">
    <location>
        <position position="214"/>
    </location>
    <ligand>
        <name>phosphate</name>
        <dbReference type="ChEBI" id="CHEBI:43474"/>
    </ligand>
</feature>
<comment type="caution">
    <text evidence="10">The sequence shown here is derived from an EMBL/GenBank/DDBJ whole genome shotgun (WGS) entry which is preliminary data.</text>
</comment>
<organism evidence="10 11">
    <name type="scientific">Nocardia camponoti</name>
    <dbReference type="NCBI Taxonomy" id="1616106"/>
    <lineage>
        <taxon>Bacteria</taxon>
        <taxon>Bacillati</taxon>
        <taxon>Actinomycetota</taxon>
        <taxon>Actinomycetes</taxon>
        <taxon>Mycobacteriales</taxon>
        <taxon>Nocardiaceae</taxon>
        <taxon>Nocardia</taxon>
    </lineage>
</organism>
<dbReference type="InterPro" id="IPR011268">
    <property type="entry name" value="Purine_phosphorylase"/>
</dbReference>
<dbReference type="PANTHER" id="PTHR11904:SF9">
    <property type="entry name" value="PURINE NUCLEOSIDE PHOSPHORYLASE-RELATED"/>
    <property type="match status" value="1"/>
</dbReference>
<dbReference type="GO" id="GO:0005737">
    <property type="term" value="C:cytoplasm"/>
    <property type="evidence" value="ECO:0007669"/>
    <property type="project" value="TreeGrafter"/>
</dbReference>
<feature type="binding site" evidence="8">
    <location>
        <position position="237"/>
    </location>
    <ligand>
        <name>a purine D-ribonucleoside</name>
        <dbReference type="ChEBI" id="CHEBI:142355"/>
    </ligand>
</feature>
<dbReference type="Proteomes" id="UP000612956">
    <property type="component" value="Unassembled WGS sequence"/>
</dbReference>
<evidence type="ECO:0000256" key="1">
    <source>
        <dbReference type="ARBA" id="ARBA00002678"/>
    </source>
</evidence>
<reference evidence="10" key="2">
    <citation type="submission" date="2020-09" db="EMBL/GenBank/DDBJ databases">
        <authorList>
            <person name="Sun Q."/>
            <person name="Zhou Y."/>
        </authorList>
    </citation>
    <scope>NUCLEOTIDE SEQUENCE</scope>
    <source>
        <strain evidence="10">CGMCC 4.7278</strain>
    </source>
</reference>
<comment type="catalytic activity">
    <reaction evidence="6">
        <text>a purine 2'-deoxy-D-ribonucleoside + phosphate = a purine nucleobase + 2-deoxy-alpha-D-ribose 1-phosphate</text>
        <dbReference type="Rhea" id="RHEA:36431"/>
        <dbReference type="ChEBI" id="CHEBI:26386"/>
        <dbReference type="ChEBI" id="CHEBI:43474"/>
        <dbReference type="ChEBI" id="CHEBI:57259"/>
        <dbReference type="ChEBI" id="CHEBI:142361"/>
        <dbReference type="EC" id="2.4.2.1"/>
    </reaction>
</comment>
<evidence type="ECO:0000256" key="2">
    <source>
        <dbReference type="ARBA" id="ARBA00005058"/>
    </source>
</evidence>
<comment type="function">
    <text evidence="1">The purine nucleoside phosphorylases catalyze the phosphorolytic breakdown of the N-glycosidic bond in the beta-(deoxy)ribonucleoside molecules, with the formation of the corresponding free purine bases and pentose-1-phosphate. Cleaves guanosine, inosine, 2'-deoxyguanosine and 2'-deoxyinosine.</text>
</comment>
<dbReference type="SUPFAM" id="SSF53167">
    <property type="entry name" value="Purine and uridine phosphorylases"/>
    <property type="match status" value="1"/>
</dbReference>
<evidence type="ECO:0000313" key="10">
    <source>
        <dbReference type="EMBL" id="GGK34247.1"/>
    </source>
</evidence>
<evidence type="ECO:0000256" key="6">
    <source>
        <dbReference type="ARBA" id="ARBA00048556"/>
    </source>
</evidence>
<dbReference type="InterPro" id="IPR000845">
    <property type="entry name" value="Nucleoside_phosphorylase_d"/>
</dbReference>
<reference evidence="10" key="1">
    <citation type="journal article" date="2014" name="Int. J. Syst. Evol. Microbiol.">
        <title>Complete genome sequence of Corynebacterium casei LMG S-19264T (=DSM 44701T), isolated from a smear-ripened cheese.</title>
        <authorList>
            <consortium name="US DOE Joint Genome Institute (JGI-PGF)"/>
            <person name="Walter F."/>
            <person name="Albersmeier A."/>
            <person name="Kalinowski J."/>
            <person name="Ruckert C."/>
        </authorList>
    </citation>
    <scope>NUCLEOTIDE SEQUENCE</scope>
    <source>
        <strain evidence="10">CGMCC 4.7278</strain>
    </source>
</reference>
<evidence type="ECO:0000259" key="9">
    <source>
        <dbReference type="Pfam" id="PF01048"/>
    </source>
</evidence>
<feature type="binding site" evidence="8">
    <location>
        <position position="41"/>
    </location>
    <ligand>
        <name>phosphate</name>
        <dbReference type="ChEBI" id="CHEBI:43474"/>
    </ligand>
</feature>
<keyword evidence="5 7" id="KW-0808">Transferase</keyword>
<dbReference type="EC" id="2.4.2.1" evidence="7"/>
<evidence type="ECO:0000256" key="3">
    <source>
        <dbReference type="ARBA" id="ARBA00006751"/>
    </source>
</evidence>
<dbReference type="Gene3D" id="3.40.50.1580">
    <property type="entry name" value="Nucleoside phosphorylase domain"/>
    <property type="match status" value="1"/>
</dbReference>
<dbReference type="PANTHER" id="PTHR11904">
    <property type="entry name" value="METHYLTHIOADENOSINE/PURINE NUCLEOSIDE PHOSPHORYLASE"/>
    <property type="match status" value="1"/>
</dbReference>
<feature type="binding site" evidence="8">
    <location>
        <position position="126"/>
    </location>
    <ligand>
        <name>phosphate</name>
        <dbReference type="ChEBI" id="CHEBI:43474"/>
    </ligand>
</feature>
<evidence type="ECO:0000256" key="7">
    <source>
        <dbReference type="PIRNR" id="PIRNR000477"/>
    </source>
</evidence>
<gene>
    <name evidence="10" type="ORF">GCM10011591_02460</name>
</gene>
<evidence type="ECO:0000256" key="5">
    <source>
        <dbReference type="ARBA" id="ARBA00022679"/>
    </source>
</evidence>
<sequence>MLKFVLRGEMYPQIVDADAITAANAIRARFGDHRIGVVLGSGWGTAKEYLGADESRFIDLLDLPGFRAAGVAGHKSHAYSIGRDSGSILLFMGRTHFYETRDAFSATHHIRVAISLGCEHLILTNASGGINPSLDLGRPAIIDDHINFTASSPLTGSEHGSDKPMYSPKLAEIARSISPDLKSGVYAQFIGPQYETPAEIRMAKILGADMVGMSTALEAIAASHYGAELLALSLVTNSAPGLSSETVNHDAVLHSADAHAESNGRLLARIVHAL</sequence>
<evidence type="ECO:0000313" key="11">
    <source>
        <dbReference type="Proteomes" id="UP000612956"/>
    </source>
</evidence>
<feature type="binding site" evidence="8">
    <location>
        <begin position="94"/>
        <end position="96"/>
    </location>
    <ligand>
        <name>phosphate</name>
        <dbReference type="ChEBI" id="CHEBI:43474"/>
    </ligand>
</feature>
<protein>
    <recommendedName>
        <fullName evidence="7">Purine nucleoside phosphorylase</fullName>
        <ecNumber evidence="7">2.4.2.1</ecNumber>
    </recommendedName>
    <alternativeName>
        <fullName evidence="7">Inosine-guanosine phosphorylase</fullName>
    </alternativeName>
</protein>
<comment type="similarity">
    <text evidence="3 7">Belongs to the PNP/MTAP phosphorylase family.</text>
</comment>
<evidence type="ECO:0000256" key="8">
    <source>
        <dbReference type="PIRSR" id="PIRSR000477-2"/>
    </source>
</evidence>
<accession>A0A917Q7Y3</accession>
<keyword evidence="4 7" id="KW-0328">Glycosyltransferase</keyword>
<dbReference type="GO" id="GO:0009116">
    <property type="term" value="P:nucleoside metabolic process"/>
    <property type="evidence" value="ECO:0007669"/>
    <property type="project" value="InterPro"/>
</dbReference>